<protein>
    <submittedName>
        <fullName evidence="2">Uncharacterized protein</fullName>
    </submittedName>
</protein>
<gene>
    <name evidence="2" type="ORF">IEO21_07075</name>
</gene>
<proteinExistence type="predicted"/>
<comment type="caution">
    <text evidence="2">The sequence shown here is derived from an EMBL/GenBank/DDBJ whole genome shotgun (WGS) entry which is preliminary data.</text>
</comment>
<reference evidence="2" key="1">
    <citation type="submission" date="2020-11" db="EMBL/GenBank/DDBJ databases">
        <authorList>
            <person name="Koelle M."/>
            <person name="Horta M.A.C."/>
            <person name="Nowrousian M."/>
            <person name="Ohm R.A."/>
            <person name="Benz P."/>
            <person name="Pilgard A."/>
        </authorList>
    </citation>
    <scope>NUCLEOTIDE SEQUENCE</scope>
    <source>
        <strain evidence="2">FPRL280</strain>
    </source>
</reference>
<evidence type="ECO:0000313" key="2">
    <source>
        <dbReference type="EMBL" id="KAF9810190.1"/>
    </source>
</evidence>
<dbReference type="Proteomes" id="UP000639403">
    <property type="component" value="Unassembled WGS sequence"/>
</dbReference>
<evidence type="ECO:0000313" key="3">
    <source>
        <dbReference type="Proteomes" id="UP000639403"/>
    </source>
</evidence>
<name>A0A8H7NYT1_9APHY</name>
<dbReference type="AlphaFoldDB" id="A0A8H7NYT1"/>
<evidence type="ECO:0000256" key="1">
    <source>
        <dbReference type="SAM" id="MobiDB-lite"/>
    </source>
</evidence>
<accession>A0A8H7NYT1</accession>
<dbReference type="EMBL" id="JADOXO010000184">
    <property type="protein sequence ID" value="KAF9810190.1"/>
    <property type="molecule type" value="Genomic_DNA"/>
</dbReference>
<organism evidence="2 3">
    <name type="scientific">Rhodonia placenta</name>
    <dbReference type="NCBI Taxonomy" id="104341"/>
    <lineage>
        <taxon>Eukaryota</taxon>
        <taxon>Fungi</taxon>
        <taxon>Dikarya</taxon>
        <taxon>Basidiomycota</taxon>
        <taxon>Agaricomycotina</taxon>
        <taxon>Agaricomycetes</taxon>
        <taxon>Polyporales</taxon>
        <taxon>Adustoporiaceae</taxon>
        <taxon>Rhodonia</taxon>
    </lineage>
</organism>
<feature type="region of interest" description="Disordered" evidence="1">
    <location>
        <begin position="78"/>
        <end position="100"/>
    </location>
</feature>
<feature type="compositionally biased region" description="Polar residues" evidence="1">
    <location>
        <begin position="78"/>
        <end position="99"/>
    </location>
</feature>
<sequence length="143" mass="15542">MHGLDHVHLPFLPSSSWLMTPLIAPDLSMCLMLGTKLILHETTLQALSSTTVTDNCAPTALFNPSLLRKDTLNRSNGSSIPKGQISSIQHPNLSPTISPLSHPDQHSLVLASLNLSPVQVKHEETPICLDQLQQSLSLQCPLK</sequence>
<reference evidence="2" key="2">
    <citation type="journal article" name="Front. Microbiol.">
        <title>Degradative Capacity of Two Strains of Rhodonia placenta: From Phenotype to Genotype.</title>
        <authorList>
            <person name="Kolle M."/>
            <person name="Horta M.A.C."/>
            <person name="Nowrousian M."/>
            <person name="Ohm R.A."/>
            <person name="Benz J.P."/>
            <person name="Pilgard A."/>
        </authorList>
    </citation>
    <scope>NUCLEOTIDE SEQUENCE</scope>
    <source>
        <strain evidence="2">FPRL280</strain>
    </source>
</reference>